<evidence type="ECO:0000256" key="1">
    <source>
        <dbReference type="SAM" id="SignalP"/>
    </source>
</evidence>
<dbReference type="RefSeq" id="WP_341419662.1">
    <property type="nucleotide sequence ID" value="NZ_JBBPCC010000031.1"/>
</dbReference>
<reference evidence="3 4" key="1">
    <citation type="submission" date="2024-04" db="EMBL/GenBank/DDBJ databases">
        <title>draft genome sequnece of Paenibacillus filicis.</title>
        <authorList>
            <person name="Kim D.-U."/>
        </authorList>
    </citation>
    <scope>NUCLEOTIDE SEQUENCE [LARGE SCALE GENOMIC DNA]</scope>
    <source>
        <strain evidence="3 4">KACC14197</strain>
    </source>
</reference>
<keyword evidence="1" id="KW-0732">Signal</keyword>
<evidence type="ECO:0000313" key="4">
    <source>
        <dbReference type="Proteomes" id="UP001469365"/>
    </source>
</evidence>
<sequence>MIQARFYVLMGTLCIMLLLAVAEGSTVSAAAGDCQSEIMQARKPRPSGAMNQDGTYTAFDYAGKPDPSSTIFACVNDQFLSTDVPVQVENGVSLIPMRALLEALGAELDWDGDSRTVKVNLHGTSVVLQVDRTEALVNGHSVKLDVPARMKDGRVLIPTRFISEQLGSAVSWQPERKAILIYKPLQAEVSAQAVAAATLNTDDYRYGNYFSTAKRFLLNRKNQVVLVEDEGSELRVQEFTPAFDKTGERTVLMELPLLGGVHLGEDGHYYVLYGQSNMEESAEKKVYTIVQYDEAWKKIGQTDIRDVYVSQPFHAGNVTMDSHNGTLAVYSTRLRYLTPDDGLRHQSNITFLVDMKSMRLLYDGGQWPRNYVSHSFATYVRFDGDKIVYADHGDGYPRSISLQVEQQDEIVSKLDILRFPGKIGDNYTGAHLGGLEVAKDAYLVAGSSVSLTEQYGNSETKNVYLGVIPKGATDDSQVKVVWMTDHAVESGVNIKETHLIKLSDNKFVLLWEESGDNGGLFYTVVDGSGRQLRGPSSLHGVPSPGHIDPLVSGDHILWYAHDRSSSEEQGPAILYKLHIQ</sequence>
<dbReference type="Proteomes" id="UP001469365">
    <property type="component" value="Unassembled WGS sequence"/>
</dbReference>
<evidence type="ECO:0000313" key="3">
    <source>
        <dbReference type="EMBL" id="MEK8132531.1"/>
    </source>
</evidence>
<dbReference type="SUPFAM" id="SSF55383">
    <property type="entry name" value="Copper amine oxidase, domain N"/>
    <property type="match status" value="1"/>
</dbReference>
<proteinExistence type="predicted"/>
<feature type="chain" id="PRO_5046276869" evidence="1">
    <location>
        <begin position="30"/>
        <end position="580"/>
    </location>
</feature>
<dbReference type="Pfam" id="PF07833">
    <property type="entry name" value="Cu_amine_oxidN1"/>
    <property type="match status" value="1"/>
</dbReference>
<gene>
    <name evidence="3" type="ORF">WMW72_32005</name>
</gene>
<dbReference type="InterPro" id="IPR012854">
    <property type="entry name" value="Cu_amine_oxidase-like_N"/>
</dbReference>
<evidence type="ECO:0000259" key="2">
    <source>
        <dbReference type="Pfam" id="PF07833"/>
    </source>
</evidence>
<protein>
    <submittedName>
        <fullName evidence="3">Copper amine oxidase N-terminal domain-containing protein</fullName>
    </submittedName>
</protein>
<keyword evidence="4" id="KW-1185">Reference proteome</keyword>
<feature type="signal peptide" evidence="1">
    <location>
        <begin position="1"/>
        <end position="29"/>
    </location>
</feature>
<comment type="caution">
    <text evidence="3">The sequence shown here is derived from an EMBL/GenBank/DDBJ whole genome shotgun (WGS) entry which is preliminary data.</text>
</comment>
<dbReference type="Gene3D" id="3.30.457.10">
    <property type="entry name" value="Copper amine oxidase-like, N-terminal domain"/>
    <property type="match status" value="1"/>
</dbReference>
<dbReference type="InterPro" id="IPR036582">
    <property type="entry name" value="Mao_N_sf"/>
</dbReference>
<name>A0ABU9DUI2_9BACL</name>
<accession>A0ABU9DUI2</accession>
<dbReference type="EMBL" id="JBBPCC010000031">
    <property type="protein sequence ID" value="MEK8132531.1"/>
    <property type="molecule type" value="Genomic_DNA"/>
</dbReference>
<feature type="domain" description="Copper amine oxidase-like N-terminal" evidence="2">
    <location>
        <begin position="74"/>
        <end position="181"/>
    </location>
</feature>
<organism evidence="3 4">
    <name type="scientific">Paenibacillus filicis</name>
    <dbReference type="NCBI Taxonomy" id="669464"/>
    <lineage>
        <taxon>Bacteria</taxon>
        <taxon>Bacillati</taxon>
        <taxon>Bacillota</taxon>
        <taxon>Bacilli</taxon>
        <taxon>Bacillales</taxon>
        <taxon>Paenibacillaceae</taxon>
        <taxon>Paenibacillus</taxon>
    </lineage>
</organism>